<protein>
    <recommendedName>
        <fullName evidence="3">Ketoreductase (KR) domain-containing protein</fullName>
    </recommendedName>
</protein>
<dbReference type="InterPro" id="IPR036291">
    <property type="entry name" value="NAD(P)-bd_dom_sf"/>
</dbReference>
<dbReference type="Proteomes" id="UP001175261">
    <property type="component" value="Unassembled WGS sequence"/>
</dbReference>
<name>A0AA39GBZ7_SARSR</name>
<dbReference type="PANTHER" id="PTHR43157:SF31">
    <property type="entry name" value="PHOSPHATIDYLINOSITOL-GLYCAN BIOSYNTHESIS CLASS F PROTEIN"/>
    <property type="match status" value="1"/>
</dbReference>
<sequence length="241" mass="27014">MSLMHTWRSSRLDLPLVISPAECAGETYIVTGSNTGIGLETVRHLVAQKATRVIMAVRSLDRGEAARQGCREFNRRHGRRSSVAFSTSHRTNRSGRSPRELSGSTGSMPWCRMRCLRRWTGKPPKDGEQSITVNVFGTMLLAVLLMPHLRKCSSQFGTTPTISFVGSGMAFSVEGDLRKLDRENIFEDWNNQDKFPMDIRSMAKLLLLFAVRRLSELAPPDKTGVVLNVERILGHAETRAW</sequence>
<keyword evidence="5" id="KW-1185">Reference proteome</keyword>
<dbReference type="AlphaFoldDB" id="A0AA39GBZ7"/>
<dbReference type="Gene3D" id="3.40.50.720">
    <property type="entry name" value="NAD(P)-binding Rossmann-like Domain"/>
    <property type="match status" value="2"/>
</dbReference>
<dbReference type="Pfam" id="PF08659">
    <property type="entry name" value="KR"/>
    <property type="match status" value="1"/>
</dbReference>
<evidence type="ECO:0000313" key="5">
    <source>
        <dbReference type="Proteomes" id="UP001175261"/>
    </source>
</evidence>
<proteinExistence type="predicted"/>
<feature type="region of interest" description="Disordered" evidence="2">
    <location>
        <begin position="72"/>
        <end position="105"/>
    </location>
</feature>
<organism evidence="4 5">
    <name type="scientific">Sarocladium strictum</name>
    <name type="common">Black bundle disease fungus</name>
    <name type="synonym">Acremonium strictum</name>
    <dbReference type="NCBI Taxonomy" id="5046"/>
    <lineage>
        <taxon>Eukaryota</taxon>
        <taxon>Fungi</taxon>
        <taxon>Dikarya</taxon>
        <taxon>Ascomycota</taxon>
        <taxon>Pezizomycotina</taxon>
        <taxon>Sordariomycetes</taxon>
        <taxon>Hypocreomycetidae</taxon>
        <taxon>Hypocreales</taxon>
        <taxon>Sarocladiaceae</taxon>
        <taxon>Sarocladium</taxon>
    </lineage>
</organism>
<reference evidence="4" key="1">
    <citation type="submission" date="2022-10" db="EMBL/GenBank/DDBJ databases">
        <title>Determination and structural analysis of whole genome sequence of Sarocladium strictum F4-1.</title>
        <authorList>
            <person name="Hu L."/>
            <person name="Jiang Y."/>
        </authorList>
    </citation>
    <scope>NUCLEOTIDE SEQUENCE</scope>
    <source>
        <strain evidence="4">F4-1</strain>
    </source>
</reference>
<dbReference type="EMBL" id="JAPDFR010000009">
    <property type="protein sequence ID" value="KAK0383337.1"/>
    <property type="molecule type" value="Genomic_DNA"/>
</dbReference>
<comment type="caution">
    <text evidence="4">The sequence shown here is derived from an EMBL/GenBank/DDBJ whole genome shotgun (WGS) entry which is preliminary data.</text>
</comment>
<dbReference type="PANTHER" id="PTHR43157">
    <property type="entry name" value="PHOSPHATIDYLINOSITOL-GLYCAN BIOSYNTHESIS CLASS F PROTEIN-RELATED"/>
    <property type="match status" value="1"/>
</dbReference>
<evidence type="ECO:0000259" key="3">
    <source>
        <dbReference type="Pfam" id="PF08659"/>
    </source>
</evidence>
<dbReference type="InterPro" id="IPR013968">
    <property type="entry name" value="PKS_KR"/>
</dbReference>
<gene>
    <name evidence="4" type="ORF">NLU13_9250</name>
</gene>
<evidence type="ECO:0000256" key="1">
    <source>
        <dbReference type="ARBA" id="ARBA00023002"/>
    </source>
</evidence>
<dbReference type="GO" id="GO:0016491">
    <property type="term" value="F:oxidoreductase activity"/>
    <property type="evidence" value="ECO:0007669"/>
    <property type="project" value="UniProtKB-KW"/>
</dbReference>
<feature type="domain" description="Ketoreductase (KR)" evidence="3">
    <location>
        <begin position="27"/>
        <end position="76"/>
    </location>
</feature>
<evidence type="ECO:0000313" key="4">
    <source>
        <dbReference type="EMBL" id="KAK0383337.1"/>
    </source>
</evidence>
<keyword evidence="1" id="KW-0560">Oxidoreductase</keyword>
<evidence type="ECO:0000256" key="2">
    <source>
        <dbReference type="SAM" id="MobiDB-lite"/>
    </source>
</evidence>
<dbReference type="SUPFAM" id="SSF51735">
    <property type="entry name" value="NAD(P)-binding Rossmann-fold domains"/>
    <property type="match status" value="1"/>
</dbReference>
<accession>A0AA39GBZ7</accession>